<dbReference type="Pfam" id="PF13183">
    <property type="entry name" value="Fer4_8"/>
    <property type="match status" value="1"/>
</dbReference>
<keyword evidence="3" id="KW-0479">Metal-binding</keyword>
<dbReference type="SUPFAM" id="SSF46548">
    <property type="entry name" value="alpha-helical ferredoxin"/>
    <property type="match status" value="1"/>
</dbReference>
<evidence type="ECO:0000256" key="6">
    <source>
        <dbReference type="ARBA" id="ARBA00023004"/>
    </source>
</evidence>
<dbReference type="InterPro" id="IPR004017">
    <property type="entry name" value="Cys_rich_dom"/>
</dbReference>
<dbReference type="InterPro" id="IPR036318">
    <property type="entry name" value="FAD-bd_PCMH-like_sf"/>
</dbReference>
<organism evidence="9">
    <name type="scientific">Uncultured marine bacterium 66A03</name>
    <dbReference type="NCBI Taxonomy" id="331677"/>
    <lineage>
        <taxon>Bacteria</taxon>
        <taxon>environmental samples</taxon>
    </lineage>
</organism>
<dbReference type="GO" id="GO:0071949">
    <property type="term" value="F:FAD binding"/>
    <property type="evidence" value="ECO:0007669"/>
    <property type="project" value="InterPro"/>
</dbReference>
<reference evidence="9" key="1">
    <citation type="journal article" date="2005" name="PLoS Biol.">
        <title>New insights into metabolic properties of marine bacteria encoding proteorhodopsins.</title>
        <authorList>
            <person name="Sabehi G."/>
            <person name="Loy A."/>
            <person name="Jung K.H."/>
            <person name="Partha R."/>
            <person name="Spudich J.L."/>
            <person name="Isaacson T."/>
            <person name="Hirschberg J."/>
            <person name="Wagner M."/>
            <person name="Beja O."/>
        </authorList>
    </citation>
    <scope>NUCLEOTIDE SEQUENCE</scope>
</reference>
<dbReference type="Pfam" id="PF02754">
    <property type="entry name" value="CCG"/>
    <property type="match status" value="1"/>
</dbReference>
<evidence type="ECO:0000256" key="4">
    <source>
        <dbReference type="ARBA" id="ARBA00022827"/>
    </source>
</evidence>
<dbReference type="GO" id="GO:0008720">
    <property type="term" value="F:D-lactate dehydrogenase (NAD+) activity"/>
    <property type="evidence" value="ECO:0007669"/>
    <property type="project" value="TreeGrafter"/>
</dbReference>
<dbReference type="Gene3D" id="3.30.70.2740">
    <property type="match status" value="1"/>
</dbReference>
<dbReference type="InterPro" id="IPR017900">
    <property type="entry name" value="4Fe4S_Fe_S_CS"/>
</dbReference>
<dbReference type="AlphaFoldDB" id="Q4PNF6"/>
<evidence type="ECO:0000259" key="8">
    <source>
        <dbReference type="PROSITE" id="PS51387"/>
    </source>
</evidence>
<dbReference type="InterPro" id="IPR016169">
    <property type="entry name" value="FAD-bd_PCMH_sub2"/>
</dbReference>
<evidence type="ECO:0000313" key="9">
    <source>
        <dbReference type="EMBL" id="AAY68343.1"/>
    </source>
</evidence>
<dbReference type="SUPFAM" id="SSF55103">
    <property type="entry name" value="FAD-linked oxidases, C-terminal domain"/>
    <property type="match status" value="1"/>
</dbReference>
<evidence type="ECO:0000256" key="5">
    <source>
        <dbReference type="ARBA" id="ARBA00023002"/>
    </source>
</evidence>
<dbReference type="InterPro" id="IPR016166">
    <property type="entry name" value="FAD-bd_PCMH"/>
</dbReference>
<comment type="cofactor">
    <cofactor evidence="1">
        <name>FAD</name>
        <dbReference type="ChEBI" id="CHEBI:57692"/>
    </cofactor>
</comment>
<dbReference type="PANTHER" id="PTHR11748">
    <property type="entry name" value="D-LACTATE DEHYDROGENASE"/>
    <property type="match status" value="1"/>
</dbReference>
<name>Q4PNF6_UNCMB</name>
<keyword evidence="7" id="KW-0411">Iron-sulfur</keyword>
<keyword evidence="2" id="KW-0285">Flavoprotein</keyword>
<protein>
    <submittedName>
        <fullName evidence="9">Putative FAD/FMN-containing dehydrogenases</fullName>
    </submittedName>
</protein>
<dbReference type="Gene3D" id="1.10.1060.10">
    <property type="entry name" value="Alpha-helical ferredoxin"/>
    <property type="match status" value="1"/>
</dbReference>
<dbReference type="GO" id="GO:0051536">
    <property type="term" value="F:iron-sulfur cluster binding"/>
    <property type="evidence" value="ECO:0007669"/>
    <property type="project" value="UniProtKB-KW"/>
</dbReference>
<dbReference type="SUPFAM" id="SSF56176">
    <property type="entry name" value="FAD-binding/transporter-associated domain-like"/>
    <property type="match status" value="1"/>
</dbReference>
<dbReference type="PROSITE" id="PS00198">
    <property type="entry name" value="4FE4S_FER_1"/>
    <property type="match status" value="1"/>
</dbReference>
<dbReference type="EMBL" id="DQ065755">
    <property type="protein sequence ID" value="AAY68343.1"/>
    <property type="molecule type" value="Genomic_DNA"/>
</dbReference>
<keyword evidence="4" id="KW-0274">FAD</keyword>
<dbReference type="PANTHER" id="PTHR11748:SF119">
    <property type="entry name" value="D-2-HYDROXYGLUTARATE DEHYDROGENASE"/>
    <property type="match status" value="1"/>
</dbReference>
<proteinExistence type="predicted"/>
<dbReference type="Gene3D" id="3.30.465.10">
    <property type="match status" value="1"/>
</dbReference>
<evidence type="ECO:0000256" key="2">
    <source>
        <dbReference type="ARBA" id="ARBA00022630"/>
    </source>
</evidence>
<dbReference type="InterPro" id="IPR009051">
    <property type="entry name" value="Helical_ferredxn"/>
</dbReference>
<evidence type="ECO:0000256" key="1">
    <source>
        <dbReference type="ARBA" id="ARBA00001974"/>
    </source>
</evidence>
<dbReference type="Gene3D" id="1.10.45.10">
    <property type="entry name" value="Vanillyl-alcohol Oxidase, Chain A, domain 4"/>
    <property type="match status" value="1"/>
</dbReference>
<dbReference type="GO" id="GO:0004458">
    <property type="term" value="F:D-lactate dehydrogenase (cytochrome) activity"/>
    <property type="evidence" value="ECO:0007669"/>
    <property type="project" value="TreeGrafter"/>
</dbReference>
<sequence>MKSILKLEIRFVYVKRRFFYMADGNIPIQIDELANMIEGEFLNSEFDRGRYATDASIYQMMPHAVVLPKNIDDIQKLIAFCRKTNTAILPRGGGTSQCGQTVNKAIVVDNTKYFNKLISVDLSENSCVVEPGIVLDDLNKHLRAYGLWFPVDVSTSSRATIGGMTANNSCGGRSIRYGIMRDNVLSINAILADGTAVTFGPEDESVMPDEMREYLLNLGKNNSNLIDERFPKVLRRVGGYNLDAIVPDAMSARPEGRQGDGINFAHLLLGSEGTLSYFTSIKLKLSPLPAQKLMGICHFPSFYKAMDATQHLIKLNPVAIELVDDTMLSLARSIPMFQPIISEVVIGNPKALLIVEFAEDERDENLNRLKKLQTAMTDLGFRWENSEEWQGGVVHVEDAHQQARVSEMRKSGLNIMMSMKQDAKPVSFVEDCAVELEHLAEYTDKLTKIFKKYDTVGTWYAHASVGCLHVRPVLSMKKTDDVKAMRAIAEEAFKLVKQYGGSHSGEHGDGILRSEFNETMFGPEMVSLFVQVKQFFDPEGILNPNKIVDAPKMDDRSLFRFAPGYQADDLPVIFDWSSWPGKSGGLQGAIEMCNNNGACRKLEVGVMCPSYRVTREERDSTRGRANSLRLALSGQLGPNALIGDEMEETLKYCVSCKACKRECPTSVDMAKMKLEIIAMRAATKGVSFRDKLIGYLPDYAPIASRLSFFLNLRNKWSLFSYILEKITGFTSKRELPQWRKDYFRDIEVSRVLPKQDEADDKMPVILFVDTFNRYFEPEIIRSAAKVLKAAGYHVFIPTNPNDKPLCCGRTYLSGGLIKQAKQKAQTLISTLAPFAEQQIPIVGLEPSCLLALRDELPSLLPTPQAKQIARMALTFEELLARDKPNLQLVKHAKAYLHSHCHQKAFDVVRPIEQVLRMIEGLDVEKIDSSCCGMAGAFGYDASTYDLSMLMAEENLLPKVRESKGSDFIIADGTSCRCQIEHGASRKALHVAQLLDQSLLVN</sequence>
<keyword evidence="6" id="KW-0408">Iron</keyword>
<feature type="domain" description="FAD-binding PCMH-type" evidence="8">
    <location>
        <begin position="58"/>
        <end position="288"/>
    </location>
</feature>
<dbReference type="InterPro" id="IPR004113">
    <property type="entry name" value="FAD-bd_oxidored_4_C"/>
</dbReference>
<dbReference type="InterPro" id="IPR016164">
    <property type="entry name" value="FAD-linked_Oxase-like_C"/>
</dbReference>
<dbReference type="GO" id="GO:1903457">
    <property type="term" value="P:lactate catabolic process"/>
    <property type="evidence" value="ECO:0007669"/>
    <property type="project" value="TreeGrafter"/>
</dbReference>
<dbReference type="Pfam" id="PF02913">
    <property type="entry name" value="FAD-oxidase_C"/>
    <property type="match status" value="1"/>
</dbReference>
<dbReference type="InterPro" id="IPR017896">
    <property type="entry name" value="4Fe4S_Fe-S-bd"/>
</dbReference>
<dbReference type="Pfam" id="PF01565">
    <property type="entry name" value="FAD_binding_4"/>
    <property type="match status" value="1"/>
</dbReference>
<dbReference type="InterPro" id="IPR016171">
    <property type="entry name" value="Vanillyl_alc_oxidase_C-sub2"/>
</dbReference>
<evidence type="ECO:0000256" key="7">
    <source>
        <dbReference type="ARBA" id="ARBA00023014"/>
    </source>
</evidence>
<dbReference type="GO" id="GO:0046872">
    <property type="term" value="F:metal ion binding"/>
    <property type="evidence" value="ECO:0007669"/>
    <property type="project" value="UniProtKB-KW"/>
</dbReference>
<dbReference type="InterPro" id="IPR006094">
    <property type="entry name" value="Oxid_FAD_bind_N"/>
</dbReference>
<dbReference type="PROSITE" id="PS51387">
    <property type="entry name" value="FAD_PCMH"/>
    <property type="match status" value="1"/>
</dbReference>
<keyword evidence="5" id="KW-0560">Oxidoreductase</keyword>
<evidence type="ECO:0000256" key="3">
    <source>
        <dbReference type="ARBA" id="ARBA00022723"/>
    </source>
</evidence>
<accession>Q4PNF6</accession>